<evidence type="ECO:0000256" key="1">
    <source>
        <dbReference type="ARBA" id="ARBA00004651"/>
    </source>
</evidence>
<evidence type="ECO:0000256" key="8">
    <source>
        <dbReference type="SAM" id="Coils"/>
    </source>
</evidence>
<name>A0A0W8F3F1_9ZZZZ</name>
<dbReference type="PANTHER" id="PTHR46494">
    <property type="entry name" value="CORA FAMILY METAL ION TRANSPORTER (EUROFUNG)"/>
    <property type="match status" value="1"/>
</dbReference>
<evidence type="ECO:0000256" key="4">
    <source>
        <dbReference type="ARBA" id="ARBA00022475"/>
    </source>
</evidence>
<dbReference type="NCBIfam" id="TIGR00383">
    <property type="entry name" value="corA"/>
    <property type="match status" value="1"/>
</dbReference>
<dbReference type="InterPro" id="IPR045863">
    <property type="entry name" value="CorA_TM1_TM2"/>
</dbReference>
<dbReference type="GO" id="GO:0005886">
    <property type="term" value="C:plasma membrane"/>
    <property type="evidence" value="ECO:0007669"/>
    <property type="project" value="UniProtKB-SubCell"/>
</dbReference>
<keyword evidence="3" id="KW-0813">Transport</keyword>
<keyword evidence="7 9" id="KW-0472">Membrane</keyword>
<evidence type="ECO:0000256" key="2">
    <source>
        <dbReference type="ARBA" id="ARBA00009765"/>
    </source>
</evidence>
<dbReference type="Pfam" id="PF01544">
    <property type="entry name" value="CorA"/>
    <property type="match status" value="1"/>
</dbReference>
<dbReference type="PANTHER" id="PTHR46494:SF1">
    <property type="entry name" value="CORA FAMILY METAL ION TRANSPORTER (EUROFUNG)"/>
    <property type="match status" value="1"/>
</dbReference>
<dbReference type="InterPro" id="IPR045861">
    <property type="entry name" value="CorA_cytoplasmic_dom"/>
</dbReference>
<feature type="transmembrane region" description="Helical" evidence="9">
    <location>
        <begin position="416"/>
        <end position="436"/>
    </location>
</feature>
<feature type="transmembrane region" description="Helical" evidence="9">
    <location>
        <begin position="384"/>
        <end position="404"/>
    </location>
</feature>
<keyword evidence="6 9" id="KW-1133">Transmembrane helix</keyword>
<dbReference type="GO" id="GO:0000287">
    <property type="term" value="F:magnesium ion binding"/>
    <property type="evidence" value="ECO:0007669"/>
    <property type="project" value="TreeGrafter"/>
</dbReference>
<evidence type="ECO:0000256" key="6">
    <source>
        <dbReference type="ARBA" id="ARBA00022989"/>
    </source>
</evidence>
<dbReference type="CDD" id="cd12828">
    <property type="entry name" value="TmCorA-like_1"/>
    <property type="match status" value="1"/>
</dbReference>
<dbReference type="GO" id="GO:0050897">
    <property type="term" value="F:cobalt ion binding"/>
    <property type="evidence" value="ECO:0007669"/>
    <property type="project" value="TreeGrafter"/>
</dbReference>
<dbReference type="Gene3D" id="3.30.460.20">
    <property type="entry name" value="CorA soluble domain-like"/>
    <property type="match status" value="1"/>
</dbReference>
<dbReference type="Gene3D" id="1.20.58.340">
    <property type="entry name" value="Magnesium transport protein CorA, transmembrane region"/>
    <property type="match status" value="2"/>
</dbReference>
<evidence type="ECO:0000256" key="5">
    <source>
        <dbReference type="ARBA" id="ARBA00022692"/>
    </source>
</evidence>
<proteinExistence type="inferred from homology"/>
<feature type="coiled-coil region" evidence="8">
    <location>
        <begin position="269"/>
        <end position="315"/>
    </location>
</feature>
<sequence length="442" mass="51280">MCYEPCREVDLAREKRLSLRGIGQADCGNPENVRQIANFPGNPYPRKGSGKTLSGFVNPPRLCSSRRRYRISPGKLLIAYRPYRLVPDPMSRHRHKLSKKAGLSPGTLHLEGEPRTGPVRITLMDYDAARYMEKQCDSIEECFPYRDTGTITWINIDGLANTEVIEKIGRHFAIHPLILEDILNTEQRPKMEDLDSYLYLNLKMLMLSGPGKELRAEHVSMIIGPHHLISFQETVGDVFDPVRDRIRRDGRIRKNGPDYLAYALIDDIVDNYFIVMEQIQERVEDLEEELVVHPLQQSLRKINQLKKEMIFLRKAVWPLRELITGLERTDSPLIQESTHIYLRDVYDHTIQVIDTLETLRDMVSGMLDIYLSGLSYKMNEIMKVLTLIATIFIPLTFVAGVYGMNFHYMPELTWEYGYITVWGVMIAIVIVMLSYFRKREWI</sequence>
<evidence type="ECO:0000313" key="10">
    <source>
        <dbReference type="EMBL" id="KUG15434.1"/>
    </source>
</evidence>
<dbReference type="GO" id="GO:0015095">
    <property type="term" value="F:magnesium ion transmembrane transporter activity"/>
    <property type="evidence" value="ECO:0007669"/>
    <property type="project" value="InterPro"/>
</dbReference>
<gene>
    <name evidence="10" type="ORF">ASZ90_014897</name>
</gene>
<dbReference type="SUPFAM" id="SSF143865">
    <property type="entry name" value="CorA soluble domain-like"/>
    <property type="match status" value="1"/>
</dbReference>
<accession>A0A0W8F3F1</accession>
<comment type="similarity">
    <text evidence="2">Belongs to the CorA metal ion transporter (MIT) (TC 1.A.35) family.</text>
</comment>
<keyword evidence="8" id="KW-0175">Coiled coil</keyword>
<dbReference type="FunFam" id="1.20.58.340:FF:000012">
    <property type="entry name" value="Magnesium transport protein CorA"/>
    <property type="match status" value="1"/>
</dbReference>
<protein>
    <submittedName>
        <fullName evidence="10">Magnesium and cobalt transport protein cora</fullName>
    </submittedName>
</protein>
<comment type="subcellular location">
    <subcellularLocation>
        <location evidence="1">Cell membrane</location>
        <topology evidence="1">Multi-pass membrane protein</topology>
    </subcellularLocation>
</comment>
<dbReference type="InterPro" id="IPR002523">
    <property type="entry name" value="MgTranspt_CorA/ZnTranspt_ZntB"/>
</dbReference>
<keyword evidence="4" id="KW-1003">Cell membrane</keyword>
<dbReference type="AlphaFoldDB" id="A0A0W8F3F1"/>
<comment type="caution">
    <text evidence="10">The sequence shown here is derived from an EMBL/GenBank/DDBJ whole genome shotgun (WGS) entry which is preliminary data.</text>
</comment>
<organism evidence="10">
    <name type="scientific">hydrocarbon metagenome</name>
    <dbReference type="NCBI Taxonomy" id="938273"/>
    <lineage>
        <taxon>unclassified sequences</taxon>
        <taxon>metagenomes</taxon>
        <taxon>ecological metagenomes</taxon>
    </lineage>
</organism>
<evidence type="ECO:0000256" key="9">
    <source>
        <dbReference type="SAM" id="Phobius"/>
    </source>
</evidence>
<evidence type="ECO:0000256" key="3">
    <source>
        <dbReference type="ARBA" id="ARBA00022448"/>
    </source>
</evidence>
<dbReference type="InterPro" id="IPR004488">
    <property type="entry name" value="Mg/Co-transport_prot_CorA"/>
</dbReference>
<evidence type="ECO:0000256" key="7">
    <source>
        <dbReference type="ARBA" id="ARBA00023136"/>
    </source>
</evidence>
<dbReference type="SUPFAM" id="SSF144083">
    <property type="entry name" value="Magnesium transport protein CorA, transmembrane region"/>
    <property type="match status" value="1"/>
</dbReference>
<reference evidence="10" key="1">
    <citation type="journal article" date="2015" name="Proc. Natl. Acad. Sci. U.S.A.">
        <title>Networks of energetic and metabolic interactions define dynamics in microbial communities.</title>
        <authorList>
            <person name="Embree M."/>
            <person name="Liu J.K."/>
            <person name="Al-Bassam M.M."/>
            <person name="Zengler K."/>
        </authorList>
    </citation>
    <scope>NUCLEOTIDE SEQUENCE</scope>
</reference>
<keyword evidence="5 9" id="KW-0812">Transmembrane</keyword>
<dbReference type="GO" id="GO:0015087">
    <property type="term" value="F:cobalt ion transmembrane transporter activity"/>
    <property type="evidence" value="ECO:0007669"/>
    <property type="project" value="InterPro"/>
</dbReference>
<dbReference type="EMBL" id="LNQE01001556">
    <property type="protein sequence ID" value="KUG15434.1"/>
    <property type="molecule type" value="Genomic_DNA"/>
</dbReference>